<dbReference type="PANTHER" id="PTHR11214:SF3">
    <property type="entry name" value="BETA-1,3-GALACTOSYLTRANSFERASE 6"/>
    <property type="match status" value="1"/>
</dbReference>
<evidence type="ECO:0000256" key="3">
    <source>
        <dbReference type="ARBA" id="ARBA00022676"/>
    </source>
</evidence>
<dbReference type="GO" id="GO:0000139">
    <property type="term" value="C:Golgi membrane"/>
    <property type="evidence" value="ECO:0007669"/>
    <property type="project" value="UniProtKB-SubCell"/>
</dbReference>
<sequence length="473" mass="51936">MVAASGISALSLWRKVLVLFPVWPPVLVAPRAPGPCSEWFDNAWLKSKGFSADVCCWRNHTDCWQDGYDYGICCSDYDTSHYQHGLQSLGHVLLAPEVLAKAALPLGDSLRTFGGASSINGTALDGRLPPLVGLEGELAAPDYATPRDFFIAVAPAAALAAQRASEADSSHGSVSVLFIMTAPGNFARRQAIRQTWLQSLGWPGAERLRYAFVAGAPDATTRERIPGVAIELREEQEEFADLLVLPSLQDVYWGWEHTAKTFLALIAVLARVPDASHFACLHDDVYVHLPRLAELLDARRQFQVENSGNGGFPAGLYLGNAYLGHDFVGHSSTDGPDYEAMHGHRKMPPVMKGGLWVVDSQLARWVAAMLSGPAALLPWRLWPSDDDSVGLVFGELDILRDHALRHGSEWFDWRLGDRCDGDRLVVAHDLKTPRELFEMWARHLAFGNPCHGVEGAGLVRLTSRPEDFVFAEP</sequence>
<gene>
    <name evidence="12" type="ORF">PGLA1383_LOCUS54068</name>
</gene>
<evidence type="ECO:0000313" key="12">
    <source>
        <dbReference type="EMBL" id="CAE8638994.1"/>
    </source>
</evidence>
<evidence type="ECO:0000256" key="4">
    <source>
        <dbReference type="ARBA" id="ARBA00022679"/>
    </source>
</evidence>
<comment type="subcellular location">
    <subcellularLocation>
        <location evidence="1 10">Golgi apparatus membrane</location>
        <topology evidence="1 10">Single-pass type II membrane protein</topology>
    </subcellularLocation>
</comment>
<keyword evidence="4" id="KW-0808">Transferase</keyword>
<name>A0A813HNF6_POLGL</name>
<keyword evidence="5" id="KW-0812">Transmembrane</keyword>
<dbReference type="Gene3D" id="3.90.550.50">
    <property type="match status" value="1"/>
</dbReference>
<dbReference type="Pfam" id="PF01762">
    <property type="entry name" value="Galactosyl_T"/>
    <property type="match status" value="1"/>
</dbReference>
<keyword evidence="11" id="KW-0732">Signal</keyword>
<dbReference type="EMBL" id="CAJNNV010032118">
    <property type="protein sequence ID" value="CAE8638994.1"/>
    <property type="molecule type" value="Genomic_DNA"/>
</dbReference>
<dbReference type="OrthoDB" id="5957813at2759"/>
<evidence type="ECO:0000256" key="11">
    <source>
        <dbReference type="SAM" id="SignalP"/>
    </source>
</evidence>
<evidence type="ECO:0000256" key="1">
    <source>
        <dbReference type="ARBA" id="ARBA00004323"/>
    </source>
</evidence>
<keyword evidence="6" id="KW-0735">Signal-anchor</keyword>
<keyword evidence="7" id="KW-1133">Transmembrane helix</keyword>
<accession>A0A813HNF6</accession>
<protein>
    <recommendedName>
        <fullName evidence="10">Hexosyltransferase</fullName>
        <ecNumber evidence="10">2.4.1.-</ecNumber>
    </recommendedName>
</protein>
<dbReference type="GO" id="GO:0006493">
    <property type="term" value="P:protein O-linked glycosylation"/>
    <property type="evidence" value="ECO:0007669"/>
    <property type="project" value="TreeGrafter"/>
</dbReference>
<comment type="similarity">
    <text evidence="2 10">Belongs to the glycosyltransferase 31 family.</text>
</comment>
<keyword evidence="9" id="KW-0472">Membrane</keyword>
<keyword evidence="13" id="KW-1185">Reference proteome</keyword>
<evidence type="ECO:0000256" key="6">
    <source>
        <dbReference type="ARBA" id="ARBA00022968"/>
    </source>
</evidence>
<proteinExistence type="inferred from homology"/>
<dbReference type="AlphaFoldDB" id="A0A813HNF6"/>
<evidence type="ECO:0000313" key="13">
    <source>
        <dbReference type="Proteomes" id="UP000654075"/>
    </source>
</evidence>
<dbReference type="EC" id="2.4.1.-" evidence="10"/>
<evidence type="ECO:0000256" key="9">
    <source>
        <dbReference type="ARBA" id="ARBA00023136"/>
    </source>
</evidence>
<organism evidence="12 13">
    <name type="scientific">Polarella glacialis</name>
    <name type="common">Dinoflagellate</name>
    <dbReference type="NCBI Taxonomy" id="89957"/>
    <lineage>
        <taxon>Eukaryota</taxon>
        <taxon>Sar</taxon>
        <taxon>Alveolata</taxon>
        <taxon>Dinophyceae</taxon>
        <taxon>Suessiales</taxon>
        <taxon>Suessiaceae</taxon>
        <taxon>Polarella</taxon>
    </lineage>
</organism>
<dbReference type="InterPro" id="IPR002659">
    <property type="entry name" value="Glyco_trans_31"/>
</dbReference>
<feature type="chain" id="PRO_5032845574" description="Hexosyltransferase" evidence="11">
    <location>
        <begin position="29"/>
        <end position="473"/>
    </location>
</feature>
<evidence type="ECO:0000256" key="10">
    <source>
        <dbReference type="RuleBase" id="RU363063"/>
    </source>
</evidence>
<evidence type="ECO:0000256" key="5">
    <source>
        <dbReference type="ARBA" id="ARBA00022692"/>
    </source>
</evidence>
<evidence type="ECO:0000256" key="8">
    <source>
        <dbReference type="ARBA" id="ARBA00023034"/>
    </source>
</evidence>
<keyword evidence="8 10" id="KW-0333">Golgi apparatus</keyword>
<dbReference type="PANTHER" id="PTHR11214">
    <property type="entry name" value="BETA-1,3-N-ACETYLGLUCOSAMINYLTRANSFERASE"/>
    <property type="match status" value="1"/>
</dbReference>
<keyword evidence="3 10" id="KW-0328">Glycosyltransferase</keyword>
<dbReference type="GO" id="GO:0016758">
    <property type="term" value="F:hexosyltransferase activity"/>
    <property type="evidence" value="ECO:0007669"/>
    <property type="project" value="InterPro"/>
</dbReference>
<dbReference type="Proteomes" id="UP000654075">
    <property type="component" value="Unassembled WGS sequence"/>
</dbReference>
<feature type="signal peptide" evidence="11">
    <location>
        <begin position="1"/>
        <end position="28"/>
    </location>
</feature>
<evidence type="ECO:0000256" key="7">
    <source>
        <dbReference type="ARBA" id="ARBA00022989"/>
    </source>
</evidence>
<reference evidence="12" key="1">
    <citation type="submission" date="2021-02" db="EMBL/GenBank/DDBJ databases">
        <authorList>
            <person name="Dougan E. K."/>
            <person name="Rhodes N."/>
            <person name="Thang M."/>
            <person name="Chan C."/>
        </authorList>
    </citation>
    <scope>NUCLEOTIDE SEQUENCE</scope>
</reference>
<comment type="caution">
    <text evidence="12">The sequence shown here is derived from an EMBL/GenBank/DDBJ whole genome shotgun (WGS) entry which is preliminary data.</text>
</comment>
<evidence type="ECO:0000256" key="2">
    <source>
        <dbReference type="ARBA" id="ARBA00008661"/>
    </source>
</evidence>